<reference evidence="1 2" key="1">
    <citation type="submission" date="2024-10" db="EMBL/GenBank/DDBJ databases">
        <authorList>
            <person name="Ratan Roy A."/>
            <person name="Morales Sandoval P.H."/>
            <person name="De Los Santos Villalobos S."/>
            <person name="Chakraborty S."/>
            <person name="Mukherjee J."/>
        </authorList>
    </citation>
    <scope>NUCLEOTIDE SEQUENCE [LARGE SCALE GENOMIC DNA]</scope>
    <source>
        <strain evidence="1 2">S1</strain>
    </source>
</reference>
<dbReference type="PANTHER" id="PTHR23004">
    <property type="entry name" value="DOUBLECORTIN DOMAIN CONTAINING 2"/>
    <property type="match status" value="1"/>
</dbReference>
<dbReference type="SUPFAM" id="SSF48452">
    <property type="entry name" value="TPR-like"/>
    <property type="match status" value="1"/>
</dbReference>
<accession>A0ABW6IJG4</accession>
<protein>
    <submittedName>
        <fullName evidence="1">DUF924 family protein</fullName>
    </submittedName>
</protein>
<dbReference type="PANTHER" id="PTHR23004:SF7">
    <property type="entry name" value="DUF924-DOMAIN-CONTAINING PROTEIN"/>
    <property type="match status" value="1"/>
</dbReference>
<dbReference type="RefSeq" id="WP_377967580.1">
    <property type="nucleotide sequence ID" value="NZ_JBHZOL010000100.1"/>
</dbReference>
<dbReference type="InterPro" id="IPR011990">
    <property type="entry name" value="TPR-like_helical_dom_sf"/>
</dbReference>
<dbReference type="EMBL" id="JBHZOL010000100">
    <property type="protein sequence ID" value="MFE4108149.1"/>
    <property type="molecule type" value="Genomic_DNA"/>
</dbReference>
<dbReference type="Gene3D" id="1.25.40.10">
    <property type="entry name" value="Tetratricopeptide repeat domain"/>
    <property type="match status" value="1"/>
</dbReference>
<dbReference type="Pfam" id="PF06041">
    <property type="entry name" value="DUF924"/>
    <property type="match status" value="1"/>
</dbReference>
<comment type="caution">
    <text evidence="1">The sequence shown here is derived from an EMBL/GenBank/DDBJ whole genome shotgun (WGS) entry which is preliminary data.</text>
</comment>
<dbReference type="InterPro" id="IPR010323">
    <property type="entry name" value="DUF924"/>
</dbReference>
<evidence type="ECO:0000313" key="1">
    <source>
        <dbReference type="EMBL" id="MFE4108149.1"/>
    </source>
</evidence>
<name>A0ABW6IJG4_9CYAN</name>
<dbReference type="Gene3D" id="1.20.58.320">
    <property type="entry name" value="TPR-like"/>
    <property type="match status" value="1"/>
</dbReference>
<evidence type="ECO:0000313" key="2">
    <source>
        <dbReference type="Proteomes" id="UP001600165"/>
    </source>
</evidence>
<proteinExistence type="predicted"/>
<gene>
    <name evidence="1" type="ORF">ACFVKH_17840</name>
</gene>
<dbReference type="Proteomes" id="UP001600165">
    <property type="component" value="Unassembled WGS sequence"/>
</dbReference>
<keyword evidence="2" id="KW-1185">Reference proteome</keyword>
<organism evidence="1 2">
    <name type="scientific">Almyronema epifaneia S1</name>
    <dbReference type="NCBI Taxonomy" id="2991925"/>
    <lineage>
        <taxon>Bacteria</taxon>
        <taxon>Bacillati</taxon>
        <taxon>Cyanobacteriota</taxon>
        <taxon>Cyanophyceae</taxon>
        <taxon>Nodosilineales</taxon>
        <taxon>Nodosilineaceae</taxon>
        <taxon>Almyronema</taxon>
        <taxon>Almyronema epifaneia</taxon>
    </lineage>
</organism>
<sequence>MNATPAVDILNFWFGNPADPDSDYGQQRRIWFQKQAAFDQQVRQQFLASYEQARQGTYQNWRQTPQGTLALVILFDQFPRHMFRGTPQSFATDALALSTAQSAIAQGSDRPLLPVERLFLYLPFEHSENLEHQNQSVALFEALVQQAPDLQSTLDYAYRHREVIARFGRFPHRNAILGRDSTAAELAFLQQPGSRF</sequence>